<keyword evidence="2" id="KW-0472">Membrane</keyword>
<evidence type="ECO:0000256" key="1">
    <source>
        <dbReference type="SAM" id="MobiDB-lite"/>
    </source>
</evidence>
<gene>
    <name evidence="3" type="ORF">BI308_03090</name>
</gene>
<keyword evidence="2" id="KW-1133">Transmembrane helix</keyword>
<protein>
    <submittedName>
        <fullName evidence="3">Uncharacterized protein</fullName>
    </submittedName>
</protein>
<dbReference type="EMBL" id="MLAW01000003">
    <property type="protein sequence ID" value="OJJ27053.1"/>
    <property type="molecule type" value="Genomic_DNA"/>
</dbReference>
<evidence type="ECO:0000313" key="3">
    <source>
        <dbReference type="EMBL" id="OJJ27053.1"/>
    </source>
</evidence>
<keyword evidence="2" id="KW-0812">Transmembrane</keyword>
<reference evidence="3" key="1">
    <citation type="submission" date="2016-10" db="EMBL/GenBank/DDBJ databases">
        <title>CRISPR-Cas defence system in Roseofilum reptotaenium: evidence of a bacteriophage-cyanobacterium arms race in the coral black band disease.</title>
        <authorList>
            <person name="Buerger P."/>
            <person name="Wood-Charlson E.M."/>
            <person name="Weynberg K.D."/>
            <person name="Willis B."/>
            <person name="Van Oppen M.J."/>
        </authorList>
    </citation>
    <scope>NUCLEOTIDE SEQUENCE [LARGE SCALE GENOMIC DNA]</scope>
    <source>
        <strain evidence="3">AO1-A</strain>
    </source>
</reference>
<feature type="compositionally biased region" description="Polar residues" evidence="1">
    <location>
        <begin position="70"/>
        <end position="80"/>
    </location>
</feature>
<dbReference type="AlphaFoldDB" id="A0A1L9QWL8"/>
<evidence type="ECO:0000313" key="4">
    <source>
        <dbReference type="Proteomes" id="UP000183940"/>
    </source>
</evidence>
<feature type="transmembrane region" description="Helical" evidence="2">
    <location>
        <begin position="20"/>
        <end position="40"/>
    </location>
</feature>
<keyword evidence="4" id="KW-1185">Reference proteome</keyword>
<feature type="region of interest" description="Disordered" evidence="1">
    <location>
        <begin position="59"/>
        <end position="80"/>
    </location>
</feature>
<proteinExistence type="predicted"/>
<dbReference type="Proteomes" id="UP000183940">
    <property type="component" value="Unassembled WGS sequence"/>
</dbReference>
<name>A0A1L9QWL8_9CYAN</name>
<sequence length="80" mass="8710">MQPSNSLESDRESSPTVSSGGISILLSLSTLPVVVGLLALKNVSQFWQQVGRDSEEIFRGDRLPLLTEPPHTSSESNRET</sequence>
<organism evidence="3 4">
    <name type="scientific">Roseofilum reptotaenium AO1-A</name>
    <dbReference type="NCBI Taxonomy" id="1925591"/>
    <lineage>
        <taxon>Bacteria</taxon>
        <taxon>Bacillati</taxon>
        <taxon>Cyanobacteriota</taxon>
        <taxon>Cyanophyceae</taxon>
        <taxon>Desertifilales</taxon>
        <taxon>Desertifilaceae</taxon>
        <taxon>Roseofilum</taxon>
    </lineage>
</organism>
<accession>A0A1L9QWL8</accession>
<comment type="caution">
    <text evidence="3">The sequence shown here is derived from an EMBL/GenBank/DDBJ whole genome shotgun (WGS) entry which is preliminary data.</text>
</comment>
<evidence type="ECO:0000256" key="2">
    <source>
        <dbReference type="SAM" id="Phobius"/>
    </source>
</evidence>